<dbReference type="InterPro" id="IPR050641">
    <property type="entry name" value="RIFMO-like"/>
</dbReference>
<gene>
    <name evidence="7" type="ORF">SLS62_009654</name>
</gene>
<comment type="pathway">
    <text evidence="2">Secondary metabolite biosynthesis.</text>
</comment>
<evidence type="ECO:0000256" key="5">
    <source>
        <dbReference type="ARBA" id="ARBA00023002"/>
    </source>
</evidence>
<dbReference type="Pfam" id="PF01494">
    <property type="entry name" value="FAD_binding_3"/>
    <property type="match status" value="1"/>
</dbReference>
<dbReference type="PANTHER" id="PTHR43004:SF19">
    <property type="entry name" value="BINDING MONOOXYGENASE, PUTATIVE (JCVI)-RELATED"/>
    <property type="match status" value="1"/>
</dbReference>
<dbReference type="Gene3D" id="3.40.30.120">
    <property type="match status" value="1"/>
</dbReference>
<evidence type="ECO:0000256" key="2">
    <source>
        <dbReference type="ARBA" id="ARBA00005179"/>
    </source>
</evidence>
<accession>A0AAN9ULS1</accession>
<evidence type="ECO:0000313" key="7">
    <source>
        <dbReference type="EMBL" id="KAK7745688.1"/>
    </source>
</evidence>
<feature type="domain" description="FAD-binding" evidence="6">
    <location>
        <begin position="5"/>
        <end position="332"/>
    </location>
</feature>
<comment type="cofactor">
    <cofactor evidence="1">
        <name>FAD</name>
        <dbReference type="ChEBI" id="CHEBI:57692"/>
    </cofactor>
</comment>
<dbReference type="InterPro" id="IPR036188">
    <property type="entry name" value="FAD/NAD-bd_sf"/>
</dbReference>
<dbReference type="Gene3D" id="3.50.50.60">
    <property type="entry name" value="FAD/NAD(P)-binding domain"/>
    <property type="match status" value="2"/>
</dbReference>
<keyword evidence="3" id="KW-0285">Flavoprotein</keyword>
<dbReference type="GO" id="GO:0016709">
    <property type="term" value="F:oxidoreductase activity, acting on paired donors, with incorporation or reduction of molecular oxygen, NAD(P)H as one donor, and incorporation of one atom of oxygen"/>
    <property type="evidence" value="ECO:0007669"/>
    <property type="project" value="UniProtKB-ARBA"/>
</dbReference>
<proteinExistence type="predicted"/>
<protein>
    <recommendedName>
        <fullName evidence="6">FAD-binding domain-containing protein</fullName>
    </recommendedName>
</protein>
<keyword evidence="5" id="KW-0560">Oxidoreductase</keyword>
<evidence type="ECO:0000256" key="1">
    <source>
        <dbReference type="ARBA" id="ARBA00001974"/>
    </source>
</evidence>
<comment type="caution">
    <text evidence="7">The sequence shown here is derived from an EMBL/GenBank/DDBJ whole genome shotgun (WGS) entry which is preliminary data.</text>
</comment>
<keyword evidence="4" id="KW-0274">FAD</keyword>
<dbReference type="PRINTS" id="PR00420">
    <property type="entry name" value="RNGMNOXGNASE"/>
</dbReference>
<evidence type="ECO:0000259" key="6">
    <source>
        <dbReference type="Pfam" id="PF01494"/>
    </source>
</evidence>
<dbReference type="AlphaFoldDB" id="A0AAN9ULS1"/>
<reference evidence="7 8" key="1">
    <citation type="submission" date="2024-02" db="EMBL/GenBank/DDBJ databases">
        <title>De novo assembly and annotation of 12 fungi associated with fruit tree decline syndrome in Ontario, Canada.</title>
        <authorList>
            <person name="Sulman M."/>
            <person name="Ellouze W."/>
            <person name="Ilyukhin E."/>
        </authorList>
    </citation>
    <scope>NUCLEOTIDE SEQUENCE [LARGE SCALE GENOMIC DNA]</scope>
    <source>
        <strain evidence="7 8">M11/M66-122</strain>
    </source>
</reference>
<dbReference type="SUPFAM" id="SSF51905">
    <property type="entry name" value="FAD/NAD(P)-binding domain"/>
    <property type="match status" value="1"/>
</dbReference>
<keyword evidence="8" id="KW-1185">Reference proteome</keyword>
<evidence type="ECO:0000313" key="8">
    <source>
        <dbReference type="Proteomes" id="UP001320420"/>
    </source>
</evidence>
<organism evidence="7 8">
    <name type="scientific">Diatrype stigma</name>
    <dbReference type="NCBI Taxonomy" id="117547"/>
    <lineage>
        <taxon>Eukaryota</taxon>
        <taxon>Fungi</taxon>
        <taxon>Dikarya</taxon>
        <taxon>Ascomycota</taxon>
        <taxon>Pezizomycotina</taxon>
        <taxon>Sordariomycetes</taxon>
        <taxon>Xylariomycetidae</taxon>
        <taxon>Xylariales</taxon>
        <taxon>Diatrypaceae</taxon>
        <taxon>Diatrype</taxon>
    </lineage>
</organism>
<dbReference type="PROSITE" id="PS51257">
    <property type="entry name" value="PROKAR_LIPOPROTEIN"/>
    <property type="match status" value="1"/>
</dbReference>
<dbReference type="Proteomes" id="UP001320420">
    <property type="component" value="Unassembled WGS sequence"/>
</dbReference>
<evidence type="ECO:0000256" key="4">
    <source>
        <dbReference type="ARBA" id="ARBA00022827"/>
    </source>
</evidence>
<dbReference type="Pfam" id="PF21274">
    <property type="entry name" value="Rng_hyd_C"/>
    <property type="match status" value="1"/>
</dbReference>
<evidence type="ECO:0000256" key="3">
    <source>
        <dbReference type="ARBA" id="ARBA00022630"/>
    </source>
</evidence>
<sequence>MTKPYDVIIAGAGPIGLFTACELAMKGVSVLVLERDSEPESPWKSAPLGLRGLNTSSAEHFYRRGLLDKVIERKPGRHDILAKKPGFQFAGHFAGLSLNANKLDLTRWKYRLPGPALTPGATILARITSVLTERAESLGVTILRGAGVTGVSQDDDSVTVEAGDHQTFNAKWLVGCDGGRSTVRRAAGFDFVGTEPEFTGHILQADLDNSDKLNKGFNVAKGGMYVTGLGGSLYLIDFDSGSFHRTQEITPEYAQEVLERVTGFTDVKITKIHHASSFTDRSMQTTSYRKGRVFLAGDAAHIHSPLGAQGLNLGLGDAMNLGWKLAAAVQASKKSTEGVEASSAEASTRPADQLSALLDTYQEERHPIGAWVLDWTRAQVSALRPDPHGAALRQLLADLIDTDDGSNLFIGRIWGLSQRYDFGEADQHPLVGCSAPEFELDDGSRLGSKMEGARGLLVDLGDGLEKLRGLAGQYKSKVEYMSVGVKEQLGLRALLVRPDGVVAWVAEEKEEPDLDAARAALERWFGLGL</sequence>
<dbReference type="GO" id="GO:0071949">
    <property type="term" value="F:FAD binding"/>
    <property type="evidence" value="ECO:0007669"/>
    <property type="project" value="InterPro"/>
</dbReference>
<name>A0AAN9ULS1_9PEZI</name>
<dbReference type="PANTHER" id="PTHR43004">
    <property type="entry name" value="TRK SYSTEM POTASSIUM UPTAKE PROTEIN"/>
    <property type="match status" value="1"/>
</dbReference>
<dbReference type="EMBL" id="JAKJXP020000105">
    <property type="protein sequence ID" value="KAK7745688.1"/>
    <property type="molecule type" value="Genomic_DNA"/>
</dbReference>
<dbReference type="InterPro" id="IPR002938">
    <property type="entry name" value="FAD-bd"/>
</dbReference>